<evidence type="ECO:0000256" key="1">
    <source>
        <dbReference type="SAM" id="Phobius"/>
    </source>
</evidence>
<keyword evidence="1" id="KW-1133">Transmembrane helix</keyword>
<feature type="transmembrane region" description="Helical" evidence="1">
    <location>
        <begin position="90"/>
        <end position="116"/>
    </location>
</feature>
<name>A0A6J1DXS9_MOMCH</name>
<feature type="transmembrane region" description="Helical" evidence="1">
    <location>
        <begin position="275"/>
        <end position="294"/>
    </location>
</feature>
<proteinExistence type="predicted"/>
<keyword evidence="1" id="KW-0812">Transmembrane</keyword>
<protein>
    <submittedName>
        <fullName evidence="3">Uncharacterized protein LOC111025507</fullName>
    </submittedName>
</protein>
<feature type="transmembrane region" description="Helical" evidence="1">
    <location>
        <begin position="57"/>
        <end position="78"/>
    </location>
</feature>
<dbReference type="RefSeq" id="XP_022159068.1">
    <property type="nucleotide sequence ID" value="XM_022303376.1"/>
</dbReference>
<dbReference type="AlphaFoldDB" id="A0A6J1DXS9"/>
<reference evidence="3" key="1">
    <citation type="submission" date="2025-08" db="UniProtKB">
        <authorList>
            <consortium name="RefSeq"/>
        </authorList>
    </citation>
    <scope>IDENTIFICATION</scope>
    <source>
        <strain evidence="3">OHB3-1</strain>
    </source>
</reference>
<keyword evidence="2" id="KW-1185">Reference proteome</keyword>
<keyword evidence="1" id="KW-0472">Membrane</keyword>
<dbReference type="PANTHER" id="PTHR12242:SF38">
    <property type="entry name" value="TRANSMEMBRANE PROTEIN"/>
    <property type="match status" value="1"/>
</dbReference>
<gene>
    <name evidence="3" type="primary">LOC111025507</name>
</gene>
<feature type="transmembrane region" description="Helical" evidence="1">
    <location>
        <begin position="205"/>
        <end position="226"/>
    </location>
</feature>
<accession>A0A6J1DXS9</accession>
<feature type="transmembrane region" description="Helical" evidence="1">
    <location>
        <begin position="16"/>
        <end position="36"/>
    </location>
</feature>
<organism evidence="2 3">
    <name type="scientific">Momordica charantia</name>
    <name type="common">Bitter gourd</name>
    <name type="synonym">Balsam pear</name>
    <dbReference type="NCBI Taxonomy" id="3673"/>
    <lineage>
        <taxon>Eukaryota</taxon>
        <taxon>Viridiplantae</taxon>
        <taxon>Streptophyta</taxon>
        <taxon>Embryophyta</taxon>
        <taxon>Tracheophyta</taxon>
        <taxon>Spermatophyta</taxon>
        <taxon>Magnoliopsida</taxon>
        <taxon>eudicotyledons</taxon>
        <taxon>Gunneridae</taxon>
        <taxon>Pentapetalae</taxon>
        <taxon>rosids</taxon>
        <taxon>fabids</taxon>
        <taxon>Cucurbitales</taxon>
        <taxon>Cucurbitaceae</taxon>
        <taxon>Momordiceae</taxon>
        <taxon>Momordica</taxon>
    </lineage>
</organism>
<dbReference type="KEGG" id="mcha:111025507"/>
<dbReference type="PANTHER" id="PTHR12242">
    <property type="entry name" value="OS02G0130600 PROTEIN-RELATED"/>
    <property type="match status" value="1"/>
</dbReference>
<evidence type="ECO:0000313" key="2">
    <source>
        <dbReference type="Proteomes" id="UP000504603"/>
    </source>
</evidence>
<dbReference type="GO" id="GO:0016020">
    <property type="term" value="C:membrane"/>
    <property type="evidence" value="ECO:0007669"/>
    <property type="project" value="TreeGrafter"/>
</dbReference>
<dbReference type="GeneID" id="111025507"/>
<dbReference type="OrthoDB" id="419711at2759"/>
<feature type="transmembrane region" description="Helical" evidence="1">
    <location>
        <begin position="176"/>
        <end position="199"/>
    </location>
</feature>
<evidence type="ECO:0000313" key="3">
    <source>
        <dbReference type="RefSeq" id="XP_022159068.1"/>
    </source>
</evidence>
<sequence length="314" mass="35899">MFPSPVEEGWLYWVRWQVPVCALVIAIPSVFALKFIRKSMAEPLLLSDLWATHWRRLSPLWLLLYRAFAFVCCVQLLYEIVALHGPFVFFFYTQWTMALVAIYFALGTIVSAYGYWYPSRKTQSKNEEGSKLLEKDLKKNKIATSRSNGDNVVELQNKYAQQEKAGYLGTLMQMSYLASAGASVLTDVVFWCLLVPFLLGENFQVNLLIGSIHTLNAVFLLGDTALNSLSFPVGGFAYFVVFGGLYVVFQWSVHACCVNWWPYPFFELSTPWAPLWYFALAVIHIPCYGLYALIVKAKYSLLPRLFPRAFVKSF</sequence>
<feature type="transmembrane region" description="Helical" evidence="1">
    <location>
        <begin position="238"/>
        <end position="263"/>
    </location>
</feature>
<dbReference type="Proteomes" id="UP000504603">
    <property type="component" value="Unplaced"/>
</dbReference>